<evidence type="ECO:0000256" key="5">
    <source>
        <dbReference type="SAM" id="MobiDB-lite"/>
    </source>
</evidence>
<evidence type="ECO:0000313" key="7">
    <source>
        <dbReference type="EMBL" id="VFQ85588.1"/>
    </source>
</evidence>
<evidence type="ECO:0000313" key="8">
    <source>
        <dbReference type="Proteomes" id="UP000595140"/>
    </source>
</evidence>
<evidence type="ECO:0000256" key="3">
    <source>
        <dbReference type="ARBA" id="ARBA00022833"/>
    </source>
</evidence>
<evidence type="ECO:0000259" key="6">
    <source>
        <dbReference type="PROSITE" id="PS50966"/>
    </source>
</evidence>
<dbReference type="InterPro" id="IPR018289">
    <property type="entry name" value="MULE_transposase_dom"/>
</dbReference>
<proteinExistence type="predicted"/>
<evidence type="ECO:0000256" key="1">
    <source>
        <dbReference type="ARBA" id="ARBA00022723"/>
    </source>
</evidence>
<gene>
    <name evidence="7" type="ORF">CCAM_LOCUS27364</name>
</gene>
<dbReference type="Proteomes" id="UP000595140">
    <property type="component" value="Unassembled WGS sequence"/>
</dbReference>
<keyword evidence="3" id="KW-0862">Zinc</keyword>
<dbReference type="Pfam" id="PF04434">
    <property type="entry name" value="SWIM"/>
    <property type="match status" value="1"/>
</dbReference>
<feature type="compositionally biased region" description="Basic and acidic residues" evidence="5">
    <location>
        <begin position="1"/>
        <end position="11"/>
    </location>
</feature>
<dbReference type="PROSITE" id="PS50966">
    <property type="entry name" value="ZF_SWIM"/>
    <property type="match status" value="1"/>
</dbReference>
<keyword evidence="8" id="KW-1185">Reference proteome</keyword>
<protein>
    <recommendedName>
        <fullName evidence="6">SWIM-type domain-containing protein</fullName>
    </recommendedName>
</protein>
<reference evidence="7 8" key="1">
    <citation type="submission" date="2018-04" db="EMBL/GenBank/DDBJ databases">
        <authorList>
            <person name="Vogel A."/>
        </authorList>
    </citation>
    <scope>NUCLEOTIDE SEQUENCE [LARGE SCALE GENOMIC DNA]</scope>
</reference>
<evidence type="ECO:0000256" key="4">
    <source>
        <dbReference type="PROSITE-ProRule" id="PRU00325"/>
    </source>
</evidence>
<feature type="region of interest" description="Disordered" evidence="5">
    <location>
        <begin position="104"/>
        <end position="123"/>
    </location>
</feature>
<feature type="domain" description="SWIM-type" evidence="6">
    <location>
        <begin position="565"/>
        <end position="601"/>
    </location>
</feature>
<dbReference type="PANTHER" id="PTHR47718:SF18">
    <property type="entry name" value="PROTEIN FAR1-RELATED SEQUENCE 5-LIKE"/>
    <property type="match status" value="1"/>
</dbReference>
<dbReference type="InterPro" id="IPR004330">
    <property type="entry name" value="FAR1_DNA_bnd_dom"/>
</dbReference>
<keyword evidence="2 4" id="KW-0863">Zinc-finger</keyword>
<dbReference type="Pfam" id="PF10551">
    <property type="entry name" value="MULE"/>
    <property type="match status" value="1"/>
</dbReference>
<dbReference type="EMBL" id="OOIL02002939">
    <property type="protein sequence ID" value="VFQ85588.1"/>
    <property type="molecule type" value="Genomic_DNA"/>
</dbReference>
<name>A0A484MBV6_9ASTE</name>
<dbReference type="InterPro" id="IPR006564">
    <property type="entry name" value="Znf_PMZ"/>
</dbReference>
<dbReference type="InterPro" id="IPR007527">
    <property type="entry name" value="Znf_SWIM"/>
</dbReference>
<evidence type="ECO:0000256" key="2">
    <source>
        <dbReference type="ARBA" id="ARBA00022771"/>
    </source>
</evidence>
<organism evidence="7 8">
    <name type="scientific">Cuscuta campestris</name>
    <dbReference type="NCBI Taxonomy" id="132261"/>
    <lineage>
        <taxon>Eukaryota</taxon>
        <taxon>Viridiplantae</taxon>
        <taxon>Streptophyta</taxon>
        <taxon>Embryophyta</taxon>
        <taxon>Tracheophyta</taxon>
        <taxon>Spermatophyta</taxon>
        <taxon>Magnoliopsida</taxon>
        <taxon>eudicotyledons</taxon>
        <taxon>Gunneridae</taxon>
        <taxon>Pentapetalae</taxon>
        <taxon>asterids</taxon>
        <taxon>lamiids</taxon>
        <taxon>Solanales</taxon>
        <taxon>Convolvulaceae</taxon>
        <taxon>Cuscuteae</taxon>
        <taxon>Cuscuta</taxon>
        <taxon>Cuscuta subgen. Grammica</taxon>
        <taxon>Cuscuta sect. Cleistogrammica</taxon>
    </lineage>
</organism>
<keyword evidence="1" id="KW-0479">Metal-binding</keyword>
<sequence length="763" mass="87473">MEFHGDKDYAMDFHSQPATPTKYQEVPNEGSSSYVERHWVPQCPDNYIPKVGMVFKDLDDAIRFYRAYAAEAGFDVRKTTTTKKKGSVVWQYVVCSREGKKHVPTISHNDASHDNGQAALSKPGRRRRVSKRIGCMARVAFRILGHDGYVLSIFEEQHNHPLTSLPYRPFLKINRNIDLGHKKFILNCAKANIGTMKSYRLFKESVGGYSSVGATAVDFKNFKRDLKAYIAGGDAQMVIDKLFRKSEVCPGFRFDYEVDEYDQLSRLFWCDAAARKSYSLFGDVVSFDATYTTNRYMMIFAPFTGVDNHKKCVTFGFGLLSSEDAESYSWLLRSFMNAMGNAPSCIITDQDPSMRIAIEEVLPQTKHRYCMWHIMNKLSGKVGPVLSKDTESMTRINQVVWTHYLDKKEWKAQWRSVMADYNLTEHLWFKSLYTLRKFWIPAYFRDLFMAGLLRTTSRSESENSFFDDFTNRNFSLVELLMQFESAMEDQRFKFTRLNSESESGIPVFKTPLKIEKHAASLFTLSVFYDVQKEICASCFSCAIVGIQNSEDASEYQISDVSGMISTVRYCQRNGTTHCSCKNYERIGLLCRHIFVVFKNLKIEKIPDLYVTNRWCKFHLLKPMFDVGGSEMDKVSFTDQNKTLVSRLMSDIHFCIALVEHNPDLLLAFSNTINQHKEALIDKLQDGKLSSDTSSVFENFCGTSAPSELRVLPPAQVCTKGSGKRIKGGKEVSIEESKKTKRLCRTCKEYGFHDSRNCPMNHEK</sequence>
<feature type="region of interest" description="Disordered" evidence="5">
    <location>
        <begin position="1"/>
        <end position="28"/>
    </location>
</feature>
<dbReference type="GO" id="GO:0008270">
    <property type="term" value="F:zinc ion binding"/>
    <property type="evidence" value="ECO:0007669"/>
    <property type="project" value="UniProtKB-KW"/>
</dbReference>
<dbReference type="SMART" id="SM00575">
    <property type="entry name" value="ZnF_PMZ"/>
    <property type="match status" value="1"/>
</dbReference>
<accession>A0A484MBV6</accession>
<dbReference type="AlphaFoldDB" id="A0A484MBV6"/>
<dbReference type="OrthoDB" id="1617374at2759"/>
<dbReference type="Pfam" id="PF03101">
    <property type="entry name" value="FAR1"/>
    <property type="match status" value="1"/>
</dbReference>
<dbReference type="PANTHER" id="PTHR47718">
    <property type="entry name" value="OS01G0519700 PROTEIN"/>
    <property type="match status" value="1"/>
</dbReference>